<feature type="transmembrane region" description="Helical" evidence="1">
    <location>
        <begin position="55"/>
        <end position="83"/>
    </location>
</feature>
<dbReference type="EMBL" id="BK014917">
    <property type="protein sequence ID" value="DAD82392.1"/>
    <property type="molecule type" value="Genomic_DNA"/>
</dbReference>
<protein>
    <submittedName>
        <fullName evidence="2">Cytochrome c-type biogenesis protein</fullName>
    </submittedName>
</protein>
<accession>A0A8S5MJL1</accession>
<evidence type="ECO:0000256" key="1">
    <source>
        <dbReference type="SAM" id="Phobius"/>
    </source>
</evidence>
<name>A0A8S5MJL1_9CAUD</name>
<keyword evidence="1" id="KW-1133">Transmembrane helix</keyword>
<reference evidence="2" key="1">
    <citation type="journal article" date="2021" name="Proc. Natl. Acad. Sci. U.S.A.">
        <title>A Catalog of Tens of Thousands of Viruses from Human Metagenomes Reveals Hidden Associations with Chronic Diseases.</title>
        <authorList>
            <person name="Tisza M.J."/>
            <person name="Buck C.B."/>
        </authorList>
    </citation>
    <scope>NUCLEOTIDE SEQUENCE</scope>
    <source>
        <strain evidence="2">CtF7F8</strain>
    </source>
</reference>
<evidence type="ECO:0000313" key="2">
    <source>
        <dbReference type="EMBL" id="DAD82392.1"/>
    </source>
</evidence>
<organism evidence="2">
    <name type="scientific">Siphoviridae sp. ctF7F8</name>
    <dbReference type="NCBI Taxonomy" id="2826211"/>
    <lineage>
        <taxon>Viruses</taxon>
        <taxon>Duplodnaviria</taxon>
        <taxon>Heunggongvirae</taxon>
        <taxon>Uroviricota</taxon>
        <taxon>Caudoviricetes</taxon>
    </lineage>
</organism>
<keyword evidence="1" id="KW-0812">Transmembrane</keyword>
<feature type="transmembrane region" description="Helical" evidence="1">
    <location>
        <begin position="15"/>
        <end position="35"/>
    </location>
</feature>
<feature type="transmembrane region" description="Helical" evidence="1">
    <location>
        <begin position="104"/>
        <end position="123"/>
    </location>
</feature>
<proteinExistence type="predicted"/>
<sequence>MNKMQQSNKKRNKSWYIFAIAMFSILAASIYSLYITKSYENISVSDADYLHQVKLILIANLISFFAVSFAISCILTPIVHFIWHPDSSINKEYYNKYQMRFYRIESFVITIILMIPIIFLMNISKQFNLKHFSAFAQMKMLVCVDKNISEESETEIELFESAPYCETYWRGEKKVNGLAIQLLTSVESDDHRKKFLIPYKDAINCYEKYSKSKYEIIYYTDSNIVVSIKKIDEN</sequence>
<keyword evidence="1" id="KW-0472">Membrane</keyword>